<accession>A0AAW1LER1</accession>
<dbReference type="InterPro" id="IPR011989">
    <property type="entry name" value="ARM-like"/>
</dbReference>
<dbReference type="Proteomes" id="UP001443914">
    <property type="component" value="Unassembled WGS sequence"/>
</dbReference>
<comment type="pathway">
    <text evidence="2">Protein modification; protein ubiquitination.</text>
</comment>
<keyword evidence="8" id="KW-1185">Reference proteome</keyword>
<comment type="caution">
    <text evidence="7">The sequence shown here is derived from an EMBL/GenBank/DDBJ whole genome shotgun (WGS) entry which is preliminary data.</text>
</comment>
<name>A0AAW1LER1_SAPOF</name>
<dbReference type="SUPFAM" id="SSF48371">
    <property type="entry name" value="ARM repeat"/>
    <property type="match status" value="2"/>
</dbReference>
<keyword evidence="5" id="KW-0677">Repeat</keyword>
<dbReference type="Gene3D" id="3.30.40.10">
    <property type="entry name" value="Zinc/RING finger domain, C3HC4 (zinc finger)"/>
    <property type="match status" value="1"/>
</dbReference>
<evidence type="ECO:0000256" key="3">
    <source>
        <dbReference type="ARBA" id="ARBA00012483"/>
    </source>
</evidence>
<dbReference type="SUPFAM" id="SSF57850">
    <property type="entry name" value="RING/U-box"/>
    <property type="match status" value="1"/>
</dbReference>
<evidence type="ECO:0000256" key="1">
    <source>
        <dbReference type="ARBA" id="ARBA00000900"/>
    </source>
</evidence>
<reference evidence="7" key="1">
    <citation type="submission" date="2024-03" db="EMBL/GenBank/DDBJ databases">
        <title>WGS assembly of Saponaria officinalis var. Norfolk2.</title>
        <authorList>
            <person name="Jenkins J."/>
            <person name="Shu S."/>
            <person name="Grimwood J."/>
            <person name="Barry K."/>
            <person name="Goodstein D."/>
            <person name="Schmutz J."/>
            <person name="Leebens-Mack J."/>
            <person name="Osbourn A."/>
        </authorList>
    </citation>
    <scope>NUCLEOTIDE SEQUENCE [LARGE SCALE GENOMIC DNA]</scope>
    <source>
        <strain evidence="7">JIC</strain>
    </source>
</reference>
<dbReference type="GO" id="GO:0016567">
    <property type="term" value="P:protein ubiquitination"/>
    <property type="evidence" value="ECO:0007669"/>
    <property type="project" value="InterPro"/>
</dbReference>
<dbReference type="CDD" id="cd16664">
    <property type="entry name" value="RING-Ubox_PUB"/>
    <property type="match status" value="1"/>
</dbReference>
<dbReference type="Pfam" id="PF04564">
    <property type="entry name" value="U-box"/>
    <property type="match status" value="1"/>
</dbReference>
<comment type="catalytic activity">
    <reaction evidence="1">
        <text>S-ubiquitinyl-[E2 ubiquitin-conjugating enzyme]-L-cysteine + [acceptor protein]-L-lysine = [E2 ubiquitin-conjugating enzyme]-L-cysteine + N(6)-ubiquitinyl-[acceptor protein]-L-lysine.</text>
        <dbReference type="EC" id="2.3.2.27"/>
    </reaction>
</comment>
<dbReference type="SMART" id="SM00185">
    <property type="entry name" value="ARM"/>
    <property type="match status" value="6"/>
</dbReference>
<dbReference type="AlphaFoldDB" id="A0AAW1LER1"/>
<dbReference type="InterPro" id="IPR052608">
    <property type="entry name" value="U-box_domain_protein"/>
</dbReference>
<dbReference type="InterPro" id="IPR013083">
    <property type="entry name" value="Znf_RING/FYVE/PHD"/>
</dbReference>
<sequence length="1039" mass="115102">MTTPKPQPSSPPPWDSIILLLSDLSSTDTFPYDAPRRFVSYTRRLHLLINHHLRLLSPEVSSSPSVLTALKGISGDLSKAVETVSLYRERSKIFVLINGRSMCSALQDRTAGIGGWLALLETGLSSSPELRKKVSDLSRDMKLAQFNMTENEERVYCTLQREGQGRPTTKAVQSAMIMDLARALGIDPGNHAELSEHVMLLKKDLARSTSVSERRILISLERIVNSWSVEPNMTALSLDFGVEDDSQISPFKNFLCPLTKEVMKDPVVLESGQTYERTAIDYWFQRCLEDGRDPTCPVTGQALGSLEQKPNIGLAGAIEEWVNRNVEIQIKSNVKYLSEDPPSVECLERVMDSIYMISEEHPASRYKIRNSGIVSLIIKVVKTRSKSLSSNLKTKALVALLSMAKDEDSRTEMIEEGITKLVVHSLVGSTEKEKESALKLLLEFSSNKDYCAKIASEKGAFLLLSSLAENLEQPALSNLAEDMLKCLEMMDEYVEPLAAAGRFEPLLSRLCEAGTESVQKDMALLLGKMTLTNCSKERIARRSAKVLVEMLQKPEGRTASLQALRNLSCLDDNATILVESSVLPPVTDILLKSPHTPPEQKELAAAVIGNIVSNPGHWELAEVDKKGHSLLSSCFISDFVNLLSQVTSQCQASVLQILCGIASSPKASEKVATQIKSGDGIKTMIQYLEHPETQHRIYTYKLMRIISERSSEDLLVELRRLNKLPLLREKLQNDQSTNSERSDTSCILANLPLSEDEVRTVLGPGFLKWTVTTLKEQQRVPSGRVSRSLSNMSEGLLGLLLHFARSTDPQILVWVRENYLLAIFREHLGFVSQPRCKQLAILGLKYLSESGRALVTEGESDLLPPHGFCSSMVFICGRAPLETSTCPIHNAPCEEDVQLCLLKNNCIKPLIDSLFDDNTDVQIASVEALSSLIPETSLNFRRALDELDHLGVADAVINLFIDVRPGELQEKTIWMAEKLLRGESASQRFALNQSLVRALVEALKHGNANTRTLAQDALTNLKQLSGASGKISGPIHPWR</sequence>
<proteinExistence type="predicted"/>
<dbReference type="InterPro" id="IPR000225">
    <property type="entry name" value="Armadillo"/>
</dbReference>
<dbReference type="GO" id="GO:0061630">
    <property type="term" value="F:ubiquitin protein ligase activity"/>
    <property type="evidence" value="ECO:0007669"/>
    <property type="project" value="UniProtKB-EC"/>
</dbReference>
<evidence type="ECO:0000256" key="5">
    <source>
        <dbReference type="ARBA" id="ARBA00022737"/>
    </source>
</evidence>
<evidence type="ECO:0000313" key="7">
    <source>
        <dbReference type="EMBL" id="KAK9734688.1"/>
    </source>
</evidence>
<dbReference type="PANTHER" id="PTHR45958:SF14">
    <property type="entry name" value="RING-TYPE E3 UBIQUITIN TRANSFERASE"/>
    <property type="match status" value="1"/>
</dbReference>
<evidence type="ECO:0000256" key="4">
    <source>
        <dbReference type="ARBA" id="ARBA00022679"/>
    </source>
</evidence>
<dbReference type="InterPro" id="IPR045210">
    <property type="entry name" value="RING-Ubox_PUB"/>
</dbReference>
<protein>
    <recommendedName>
        <fullName evidence="3">RING-type E3 ubiquitin transferase</fullName>
        <ecNumber evidence="3">2.3.2.27</ecNumber>
    </recommendedName>
</protein>
<keyword evidence="4" id="KW-0808">Transferase</keyword>
<dbReference type="InterPro" id="IPR003613">
    <property type="entry name" value="Ubox_domain"/>
</dbReference>
<evidence type="ECO:0000256" key="2">
    <source>
        <dbReference type="ARBA" id="ARBA00004906"/>
    </source>
</evidence>
<dbReference type="EMBL" id="JBDFQZ010000004">
    <property type="protein sequence ID" value="KAK9734688.1"/>
    <property type="molecule type" value="Genomic_DNA"/>
</dbReference>
<dbReference type="EC" id="2.3.2.27" evidence="3"/>
<feature type="domain" description="U-box" evidence="6">
    <location>
        <begin position="249"/>
        <end position="328"/>
    </location>
</feature>
<gene>
    <name evidence="7" type="ORF">RND81_04G157100</name>
</gene>
<dbReference type="Gene3D" id="1.25.10.10">
    <property type="entry name" value="Leucine-rich Repeat Variant"/>
    <property type="match status" value="4"/>
</dbReference>
<dbReference type="SMART" id="SM00504">
    <property type="entry name" value="Ubox"/>
    <property type="match status" value="1"/>
</dbReference>
<dbReference type="PROSITE" id="PS51698">
    <property type="entry name" value="U_BOX"/>
    <property type="match status" value="1"/>
</dbReference>
<evidence type="ECO:0000259" key="6">
    <source>
        <dbReference type="PROSITE" id="PS51698"/>
    </source>
</evidence>
<dbReference type="PANTHER" id="PTHR45958">
    <property type="entry name" value="RING-TYPE E3 UBIQUITIN TRANSFERASE"/>
    <property type="match status" value="1"/>
</dbReference>
<dbReference type="InterPro" id="IPR016024">
    <property type="entry name" value="ARM-type_fold"/>
</dbReference>
<organism evidence="7 8">
    <name type="scientific">Saponaria officinalis</name>
    <name type="common">Common soapwort</name>
    <name type="synonym">Lychnis saponaria</name>
    <dbReference type="NCBI Taxonomy" id="3572"/>
    <lineage>
        <taxon>Eukaryota</taxon>
        <taxon>Viridiplantae</taxon>
        <taxon>Streptophyta</taxon>
        <taxon>Embryophyta</taxon>
        <taxon>Tracheophyta</taxon>
        <taxon>Spermatophyta</taxon>
        <taxon>Magnoliopsida</taxon>
        <taxon>eudicotyledons</taxon>
        <taxon>Gunneridae</taxon>
        <taxon>Pentapetalae</taxon>
        <taxon>Caryophyllales</taxon>
        <taxon>Caryophyllaceae</taxon>
        <taxon>Caryophylleae</taxon>
        <taxon>Saponaria</taxon>
    </lineage>
</organism>
<evidence type="ECO:0000313" key="8">
    <source>
        <dbReference type="Proteomes" id="UP001443914"/>
    </source>
</evidence>